<dbReference type="AlphaFoldDB" id="A0A4Z2JGX5"/>
<comment type="caution">
    <text evidence="1">The sequence shown here is derived from an EMBL/GenBank/DDBJ whole genome shotgun (WGS) entry which is preliminary data.</text>
</comment>
<name>A0A4Z2JGX5_9TELE</name>
<proteinExistence type="predicted"/>
<protein>
    <submittedName>
        <fullName evidence="1">Uncharacterized protein</fullName>
    </submittedName>
</protein>
<gene>
    <name evidence="1" type="ORF">EYF80_000108</name>
</gene>
<reference evidence="1 2" key="1">
    <citation type="submission" date="2019-03" db="EMBL/GenBank/DDBJ databases">
        <title>First draft genome of Liparis tanakae, snailfish: a comprehensive survey of snailfish specific genes.</title>
        <authorList>
            <person name="Kim W."/>
            <person name="Song I."/>
            <person name="Jeong J.-H."/>
            <person name="Kim D."/>
            <person name="Kim S."/>
            <person name="Ryu S."/>
            <person name="Song J.Y."/>
            <person name="Lee S.K."/>
        </authorList>
    </citation>
    <scope>NUCLEOTIDE SEQUENCE [LARGE SCALE GENOMIC DNA]</scope>
    <source>
        <tissue evidence="1">Muscle</tissue>
    </source>
</reference>
<organism evidence="1 2">
    <name type="scientific">Liparis tanakae</name>
    <name type="common">Tanaka's snailfish</name>
    <dbReference type="NCBI Taxonomy" id="230148"/>
    <lineage>
        <taxon>Eukaryota</taxon>
        <taxon>Metazoa</taxon>
        <taxon>Chordata</taxon>
        <taxon>Craniata</taxon>
        <taxon>Vertebrata</taxon>
        <taxon>Euteleostomi</taxon>
        <taxon>Actinopterygii</taxon>
        <taxon>Neopterygii</taxon>
        <taxon>Teleostei</taxon>
        <taxon>Neoteleostei</taxon>
        <taxon>Acanthomorphata</taxon>
        <taxon>Eupercaria</taxon>
        <taxon>Perciformes</taxon>
        <taxon>Cottioidei</taxon>
        <taxon>Cottales</taxon>
        <taxon>Liparidae</taxon>
        <taxon>Liparis</taxon>
    </lineage>
</organism>
<sequence>MFPVSDDRAADKRYIEGFGRDRGANVHFAKAEGKYSERIVDASLRVIDDDDATEFLSFILVETEYTVVVLWAGDVVRVGQHGAGGVDVVDLVASKLQLGEGGNGNAWVSHTFVDNIWKDHVNAANVDVKVTVNKGIDAICDVKLQQVTDSLLACVYILDELFVNFILCEVHPEGDVT</sequence>
<dbReference type="EMBL" id="SRLO01000001">
    <property type="protein sequence ID" value="TNN89505.1"/>
    <property type="molecule type" value="Genomic_DNA"/>
</dbReference>
<accession>A0A4Z2JGX5</accession>
<keyword evidence="2" id="KW-1185">Reference proteome</keyword>
<evidence type="ECO:0000313" key="2">
    <source>
        <dbReference type="Proteomes" id="UP000314294"/>
    </source>
</evidence>
<dbReference type="Proteomes" id="UP000314294">
    <property type="component" value="Unassembled WGS sequence"/>
</dbReference>
<evidence type="ECO:0000313" key="1">
    <source>
        <dbReference type="EMBL" id="TNN89505.1"/>
    </source>
</evidence>